<feature type="compositionally biased region" description="Basic and acidic residues" evidence="7">
    <location>
        <begin position="313"/>
        <end position="328"/>
    </location>
</feature>
<evidence type="ECO:0000256" key="4">
    <source>
        <dbReference type="ARBA" id="ARBA00022989"/>
    </source>
</evidence>
<evidence type="ECO:0000256" key="8">
    <source>
        <dbReference type="SAM" id="SignalP"/>
    </source>
</evidence>
<feature type="signal peptide" evidence="8">
    <location>
        <begin position="1"/>
        <end position="19"/>
    </location>
</feature>
<evidence type="ECO:0000256" key="6">
    <source>
        <dbReference type="RuleBase" id="RU363077"/>
    </source>
</evidence>
<keyword evidence="8" id="KW-0732">Signal</keyword>
<dbReference type="InterPro" id="IPR037185">
    <property type="entry name" value="EmrE-like"/>
</dbReference>
<feature type="transmembrane region" description="Helical" evidence="6">
    <location>
        <begin position="256"/>
        <end position="276"/>
    </location>
</feature>
<dbReference type="InterPro" id="IPR030184">
    <property type="entry name" value="WAT1-related"/>
</dbReference>
<evidence type="ECO:0000256" key="1">
    <source>
        <dbReference type="ARBA" id="ARBA00004141"/>
    </source>
</evidence>
<keyword evidence="11" id="KW-1185">Reference proteome</keyword>
<dbReference type="InterPro" id="IPR000620">
    <property type="entry name" value="EamA_dom"/>
</dbReference>
<feature type="transmembrane region" description="Helical" evidence="6">
    <location>
        <begin position="113"/>
        <end position="129"/>
    </location>
</feature>
<gene>
    <name evidence="10" type="ORF">IFM89_037042</name>
</gene>
<comment type="similarity">
    <text evidence="2 6">Belongs to the drug/metabolite transporter (DMT) superfamily. Plant drug/metabolite exporter (P-DME) (TC 2.A.7.4) family.</text>
</comment>
<keyword evidence="3 6" id="KW-0812">Transmembrane</keyword>
<feature type="compositionally biased region" description="Basic and acidic residues" evidence="7">
    <location>
        <begin position="335"/>
        <end position="344"/>
    </location>
</feature>
<protein>
    <recommendedName>
        <fullName evidence="6">WAT1-related protein</fullName>
    </recommendedName>
</protein>
<reference evidence="10 11" key="1">
    <citation type="submission" date="2020-10" db="EMBL/GenBank/DDBJ databases">
        <title>The Coptis chinensis genome and diversification of protoberbering-type alkaloids.</title>
        <authorList>
            <person name="Wang B."/>
            <person name="Shu S."/>
            <person name="Song C."/>
            <person name="Liu Y."/>
        </authorList>
    </citation>
    <scope>NUCLEOTIDE SEQUENCE [LARGE SCALE GENOMIC DNA]</scope>
    <source>
        <strain evidence="10">HL-2020</strain>
        <tissue evidence="10">Leaf</tissue>
    </source>
</reference>
<dbReference type="GO" id="GO:0016020">
    <property type="term" value="C:membrane"/>
    <property type="evidence" value="ECO:0007669"/>
    <property type="project" value="UniProtKB-SubCell"/>
</dbReference>
<dbReference type="SUPFAM" id="SSF103481">
    <property type="entry name" value="Multidrug resistance efflux transporter EmrE"/>
    <property type="match status" value="2"/>
</dbReference>
<dbReference type="EMBL" id="JADFTS010000008">
    <property type="protein sequence ID" value="KAF9595108.1"/>
    <property type="molecule type" value="Genomic_DNA"/>
</dbReference>
<dbReference type="GO" id="GO:0022857">
    <property type="term" value="F:transmembrane transporter activity"/>
    <property type="evidence" value="ECO:0007669"/>
    <property type="project" value="InterPro"/>
</dbReference>
<sequence>MGNGLVSCLAMVFVQLCFAGMNIITKLALDTDMNPLVMVTYRQIFATLALAPFAFLFERATLNQCLYFIGLKHTTPTIACALNNLLPAITFVMAVPFRMETVGIKKITGQAKVLGTVVCVAGAMFMSFYKGEPISVIKPSGWHWRYAENISTGSSSGKVSFIGPLFVIGSCVAWSGWFILQGRMGQKFKAPYTTTALMCFMASFQCAAIAACFQHHPKEWSLGSRIRLIGALYNGVVGSGVTFFLMSWCIEKKGPLYVSAFNPFLLIIVAIFGWAVLGEKVYAGSAVGSFFIVVGLYVVLWGKEKEMEVKKIEENSLGDTEEKEKCDIEMPPLPLKDKLDHQQA</sequence>
<evidence type="ECO:0000256" key="2">
    <source>
        <dbReference type="ARBA" id="ARBA00007635"/>
    </source>
</evidence>
<feature type="transmembrane region" description="Helical" evidence="6">
    <location>
        <begin position="35"/>
        <end position="57"/>
    </location>
</feature>
<name>A0A835HDY1_9MAGN</name>
<comment type="caution">
    <text evidence="10">The sequence shown here is derived from an EMBL/GenBank/DDBJ whole genome shotgun (WGS) entry which is preliminary data.</text>
</comment>
<evidence type="ECO:0000313" key="10">
    <source>
        <dbReference type="EMBL" id="KAF9595108.1"/>
    </source>
</evidence>
<evidence type="ECO:0000256" key="3">
    <source>
        <dbReference type="ARBA" id="ARBA00022692"/>
    </source>
</evidence>
<organism evidence="10 11">
    <name type="scientific">Coptis chinensis</name>
    <dbReference type="NCBI Taxonomy" id="261450"/>
    <lineage>
        <taxon>Eukaryota</taxon>
        <taxon>Viridiplantae</taxon>
        <taxon>Streptophyta</taxon>
        <taxon>Embryophyta</taxon>
        <taxon>Tracheophyta</taxon>
        <taxon>Spermatophyta</taxon>
        <taxon>Magnoliopsida</taxon>
        <taxon>Ranunculales</taxon>
        <taxon>Ranunculaceae</taxon>
        <taxon>Coptidoideae</taxon>
        <taxon>Coptis</taxon>
    </lineage>
</organism>
<feature type="transmembrane region" description="Helical" evidence="6">
    <location>
        <begin position="161"/>
        <end position="180"/>
    </location>
</feature>
<feature type="domain" description="EamA" evidence="9">
    <location>
        <begin position="162"/>
        <end position="300"/>
    </location>
</feature>
<accession>A0A835HDY1</accession>
<dbReference type="AlphaFoldDB" id="A0A835HDY1"/>
<feature type="transmembrane region" description="Helical" evidence="6">
    <location>
        <begin position="192"/>
        <end position="216"/>
    </location>
</feature>
<feature type="region of interest" description="Disordered" evidence="7">
    <location>
        <begin position="313"/>
        <end position="344"/>
    </location>
</feature>
<proteinExistence type="inferred from homology"/>
<keyword evidence="4 6" id="KW-1133">Transmembrane helix</keyword>
<keyword evidence="5 6" id="KW-0472">Membrane</keyword>
<dbReference type="OrthoDB" id="1728340at2759"/>
<evidence type="ECO:0000256" key="5">
    <source>
        <dbReference type="ARBA" id="ARBA00023136"/>
    </source>
</evidence>
<dbReference type="Pfam" id="PF00892">
    <property type="entry name" value="EamA"/>
    <property type="match status" value="1"/>
</dbReference>
<dbReference type="PANTHER" id="PTHR31218">
    <property type="entry name" value="WAT1-RELATED PROTEIN"/>
    <property type="match status" value="1"/>
</dbReference>
<evidence type="ECO:0000256" key="7">
    <source>
        <dbReference type="SAM" id="MobiDB-lite"/>
    </source>
</evidence>
<feature type="chain" id="PRO_5033034337" description="WAT1-related protein" evidence="8">
    <location>
        <begin position="20"/>
        <end position="344"/>
    </location>
</feature>
<feature type="transmembrane region" description="Helical" evidence="6">
    <location>
        <begin position="282"/>
        <end position="302"/>
    </location>
</feature>
<comment type="subcellular location">
    <subcellularLocation>
        <location evidence="1 6">Membrane</location>
        <topology evidence="1 6">Multi-pass membrane protein</topology>
    </subcellularLocation>
</comment>
<feature type="transmembrane region" description="Helical" evidence="6">
    <location>
        <begin position="228"/>
        <end position="249"/>
    </location>
</feature>
<evidence type="ECO:0000313" key="11">
    <source>
        <dbReference type="Proteomes" id="UP000631114"/>
    </source>
</evidence>
<dbReference type="Proteomes" id="UP000631114">
    <property type="component" value="Unassembled WGS sequence"/>
</dbReference>
<evidence type="ECO:0000259" key="9">
    <source>
        <dbReference type="Pfam" id="PF00892"/>
    </source>
</evidence>